<accession>A0ABQ2ZH38</accession>
<sequence length="589" mass="62487">MMQSPYSESKGSGRNPMPHLGYDPGTHDLVVAEVHDTLHRFLTDESKAINLWGWDSKSLKDQDRYRAEQLLRSFLYQEDRILAALRRLDEEAKTIDTADRGATPAPEEADDEHAGYYREEPWFADAGRLKTLAQTLNTRAATRTVKQVVAQLPKPLPDAAIFNAAGHATLVDRALEAWEGGPRSGAATAAESSRDPEKTDLFLGPRKTGRPGGSASQSGLNIVENLVHDYVREHDAQLDDAARRAFQSFMMNRRSNYVVTSDGTSDRGVIPWSLIDFLDPDVARNIGKGQDALPGSDLYAWAPIWRFTDSSYGADVVPDPELRELIDLLLAVQAEYQLQCFLINRELTRILNASGQEYEFLQAAAAAKAAQEAKSTLWGILGDVFGVISAVAGVLALIPVLTPLAGPIAVVTATASLGFHVADAAIRGDWDAETIAGLAADALGALPVVGALGKAAKAGKLAMRSVGKVGVAARASGRAFLAATGGAKAAKAGRLSTYVGTRGAEAIGATAKQGKIAAKVIQGSVELATQVPTVLELTGADTGAAAPTATAVELGQGMIKHTGDWVEMGSALTRKGGQVSLAQFARTWA</sequence>
<evidence type="ECO:0000256" key="1">
    <source>
        <dbReference type="SAM" id="MobiDB-lite"/>
    </source>
</evidence>
<comment type="caution">
    <text evidence="2">The sequence shown here is derived from an EMBL/GenBank/DDBJ whole genome shotgun (WGS) entry which is preliminary data.</text>
</comment>
<evidence type="ECO:0000313" key="3">
    <source>
        <dbReference type="Proteomes" id="UP000600946"/>
    </source>
</evidence>
<reference evidence="3" key="1">
    <citation type="journal article" date="2019" name="Int. J. Syst. Evol. Microbiol.">
        <title>The Global Catalogue of Microorganisms (GCM) 10K type strain sequencing project: providing services to taxonomists for standard genome sequencing and annotation.</title>
        <authorList>
            <consortium name="The Broad Institute Genomics Platform"/>
            <consortium name="The Broad Institute Genome Sequencing Center for Infectious Disease"/>
            <person name="Wu L."/>
            <person name="Ma J."/>
        </authorList>
    </citation>
    <scope>NUCLEOTIDE SEQUENCE [LARGE SCALE GENOMIC DNA]</scope>
    <source>
        <strain evidence="3">JCM 4594</strain>
    </source>
</reference>
<evidence type="ECO:0000313" key="2">
    <source>
        <dbReference type="EMBL" id="GGY13911.1"/>
    </source>
</evidence>
<protein>
    <submittedName>
        <fullName evidence="2">Uncharacterized protein</fullName>
    </submittedName>
</protein>
<dbReference type="Proteomes" id="UP000600946">
    <property type="component" value="Unassembled WGS sequence"/>
</dbReference>
<feature type="compositionally biased region" description="Polar residues" evidence="1">
    <location>
        <begin position="1"/>
        <end position="12"/>
    </location>
</feature>
<feature type="region of interest" description="Disordered" evidence="1">
    <location>
        <begin position="181"/>
        <end position="218"/>
    </location>
</feature>
<organism evidence="2 3">
    <name type="scientific">Streptomyces xanthochromogenes</name>
    <dbReference type="NCBI Taxonomy" id="67384"/>
    <lineage>
        <taxon>Bacteria</taxon>
        <taxon>Bacillati</taxon>
        <taxon>Actinomycetota</taxon>
        <taxon>Actinomycetes</taxon>
        <taxon>Kitasatosporales</taxon>
        <taxon>Streptomycetaceae</taxon>
        <taxon>Streptomyces</taxon>
    </lineage>
</organism>
<proteinExistence type="predicted"/>
<dbReference type="GeneID" id="96288206"/>
<dbReference type="EMBL" id="BMUU01000001">
    <property type="protein sequence ID" value="GGY13911.1"/>
    <property type="molecule type" value="Genomic_DNA"/>
</dbReference>
<dbReference type="RefSeq" id="WP_190025802.1">
    <property type="nucleotide sequence ID" value="NZ_BMUU01000001.1"/>
</dbReference>
<gene>
    <name evidence="2" type="ORF">GCM10010326_01550</name>
</gene>
<keyword evidence="3" id="KW-1185">Reference proteome</keyword>
<name>A0ABQ2ZH38_9ACTN</name>
<feature type="region of interest" description="Disordered" evidence="1">
    <location>
        <begin position="1"/>
        <end position="22"/>
    </location>
</feature>